<evidence type="ECO:0000313" key="9">
    <source>
        <dbReference type="EMBL" id="JAC81269.1"/>
    </source>
</evidence>
<feature type="compositionally biased region" description="Pro residues" evidence="4">
    <location>
        <begin position="171"/>
        <end position="180"/>
    </location>
</feature>
<dbReference type="InterPro" id="IPR006900">
    <property type="entry name" value="Sec23/24_helical_dom"/>
</dbReference>
<dbReference type="Gene3D" id="2.60.40.1670">
    <property type="entry name" value="beta-sandwich domain of Sec23/24"/>
    <property type="match status" value="1"/>
</dbReference>
<feature type="compositionally biased region" description="Polar residues" evidence="4">
    <location>
        <begin position="247"/>
        <end position="261"/>
    </location>
</feature>
<keyword evidence="3" id="KW-0653">Protein transport</keyword>
<dbReference type="GO" id="GO:0000149">
    <property type="term" value="F:SNARE binding"/>
    <property type="evidence" value="ECO:0007669"/>
    <property type="project" value="TreeGrafter"/>
</dbReference>
<evidence type="ECO:0000256" key="4">
    <source>
        <dbReference type="SAM" id="MobiDB-lite"/>
    </source>
</evidence>
<feature type="domain" description="Sec23/Sec24 trunk" evidence="6">
    <location>
        <begin position="435"/>
        <end position="669"/>
    </location>
</feature>
<dbReference type="InterPro" id="IPR012990">
    <property type="entry name" value="Beta-sandwich_Sec23_24"/>
</dbReference>
<feature type="compositionally biased region" description="Pro residues" evidence="4">
    <location>
        <begin position="135"/>
        <end position="157"/>
    </location>
</feature>
<evidence type="ECO:0000256" key="1">
    <source>
        <dbReference type="ARBA" id="ARBA00008334"/>
    </source>
</evidence>
<dbReference type="InterPro" id="IPR029006">
    <property type="entry name" value="ADF-H/Gelsolin-like_dom_sf"/>
</dbReference>
<gene>
    <name evidence="9" type="primary">SEC24</name>
    <name evidence="9" type="ORF">TSPGSL018_8300</name>
</gene>
<dbReference type="InterPro" id="IPR050550">
    <property type="entry name" value="SEC23_SEC24_subfamily"/>
</dbReference>
<feature type="compositionally biased region" description="Low complexity" evidence="4">
    <location>
        <begin position="27"/>
        <end position="39"/>
    </location>
</feature>
<dbReference type="AlphaFoldDB" id="A0A061SDZ6"/>
<evidence type="ECO:0000256" key="2">
    <source>
        <dbReference type="ARBA" id="ARBA00022448"/>
    </source>
</evidence>
<feature type="region of interest" description="Disordered" evidence="4">
    <location>
        <begin position="1"/>
        <end position="275"/>
    </location>
</feature>
<feature type="compositionally biased region" description="Pro residues" evidence="4">
    <location>
        <begin position="97"/>
        <end position="127"/>
    </location>
</feature>
<dbReference type="InterPro" id="IPR036174">
    <property type="entry name" value="Znf_Sec23_Sec24_sf"/>
</dbReference>
<name>A0A061SDZ6_9CHLO</name>
<proteinExistence type="inferred from homology"/>
<dbReference type="SUPFAM" id="SSF81811">
    <property type="entry name" value="Helical domain of Sec23/24"/>
    <property type="match status" value="1"/>
</dbReference>
<evidence type="ECO:0000259" key="8">
    <source>
        <dbReference type="Pfam" id="PF08033"/>
    </source>
</evidence>
<evidence type="ECO:0000259" key="6">
    <source>
        <dbReference type="Pfam" id="PF04811"/>
    </source>
</evidence>
<keyword evidence="2" id="KW-0813">Transport</keyword>
<dbReference type="PANTHER" id="PTHR13803:SF4">
    <property type="entry name" value="SECRETORY 24CD, ISOFORM C"/>
    <property type="match status" value="1"/>
</dbReference>
<dbReference type="GO" id="GO:0006886">
    <property type="term" value="P:intracellular protein transport"/>
    <property type="evidence" value="ECO:0007669"/>
    <property type="project" value="InterPro"/>
</dbReference>
<dbReference type="Gene3D" id="3.40.20.10">
    <property type="entry name" value="Severin"/>
    <property type="match status" value="1"/>
</dbReference>
<dbReference type="Gene3D" id="3.40.50.410">
    <property type="entry name" value="von Willebrand factor, type A domain"/>
    <property type="match status" value="1"/>
</dbReference>
<dbReference type="Pfam" id="PF08033">
    <property type="entry name" value="Sec23_BS"/>
    <property type="match status" value="1"/>
</dbReference>
<comment type="similarity">
    <text evidence="1">Belongs to the SEC23/SEC24 family. SEC24 subfamily.</text>
</comment>
<organism evidence="9">
    <name type="scientific">Tetraselmis sp. GSL018</name>
    <dbReference type="NCBI Taxonomy" id="582737"/>
    <lineage>
        <taxon>Eukaryota</taxon>
        <taxon>Viridiplantae</taxon>
        <taxon>Chlorophyta</taxon>
        <taxon>core chlorophytes</taxon>
        <taxon>Chlorodendrophyceae</taxon>
        <taxon>Chlorodendrales</taxon>
        <taxon>Chlorodendraceae</taxon>
        <taxon>Tetraselmis</taxon>
    </lineage>
</organism>
<feature type="domain" description="Sec23/Sec24 helical" evidence="7">
    <location>
        <begin position="770"/>
        <end position="869"/>
    </location>
</feature>
<feature type="compositionally biased region" description="Low complexity" evidence="4">
    <location>
        <begin position="200"/>
        <end position="210"/>
    </location>
</feature>
<dbReference type="Pfam" id="PF04810">
    <property type="entry name" value="zf-Sec23_Sec24"/>
    <property type="match status" value="1"/>
</dbReference>
<dbReference type="InterPro" id="IPR036180">
    <property type="entry name" value="Gelsolin-like_dom_sf"/>
</dbReference>
<feature type="compositionally biased region" description="Pro residues" evidence="4">
    <location>
        <begin position="229"/>
        <end position="241"/>
    </location>
</feature>
<dbReference type="GO" id="GO:0030127">
    <property type="term" value="C:COPII vesicle coat"/>
    <property type="evidence" value="ECO:0007669"/>
    <property type="project" value="InterPro"/>
</dbReference>
<feature type="domain" description="Zinc finger Sec23/Sec24-type" evidence="5">
    <location>
        <begin position="359"/>
        <end position="397"/>
    </location>
</feature>
<dbReference type="InterPro" id="IPR006896">
    <property type="entry name" value="Sec23/24_trunk_dom"/>
</dbReference>
<feature type="compositionally biased region" description="Pro residues" evidence="4">
    <location>
        <begin position="40"/>
        <end position="54"/>
    </location>
</feature>
<dbReference type="InterPro" id="IPR036175">
    <property type="entry name" value="Sec23/24_helical_dom_sf"/>
</dbReference>
<feature type="domain" description="Sec23/Sec24 beta-sandwich" evidence="8">
    <location>
        <begin position="675"/>
        <end position="759"/>
    </location>
</feature>
<dbReference type="GO" id="GO:0070971">
    <property type="term" value="C:endoplasmic reticulum exit site"/>
    <property type="evidence" value="ECO:0007669"/>
    <property type="project" value="TreeGrafter"/>
</dbReference>
<dbReference type="InterPro" id="IPR036465">
    <property type="entry name" value="vWFA_dom_sf"/>
</dbReference>
<accession>A0A061SDZ6</accession>
<dbReference type="SUPFAM" id="SSF82754">
    <property type="entry name" value="C-terminal, gelsolin-like domain of Sec23/24"/>
    <property type="match status" value="1"/>
</dbReference>
<dbReference type="SUPFAM" id="SSF53300">
    <property type="entry name" value="vWA-like"/>
    <property type="match status" value="1"/>
</dbReference>
<sequence>MSGTDPGNMQPTSVGKPNQNRGPELSVPAAPVQPPVAGFGPPPPLPGAPPPPVPGSGGLRPQMPMPPPPPVGSIHPPSAGWSPAPPAGFQPYGPASTGPPPQPGSWQGPPGPPRMPPRPMGPPPPPGAQAGGFRPPGPAGMPPPPSQPPPGGPPAPPVAQMQAMGFNAPQQPLPPPPLQPSVPANAPLRGGGVPPPMAPPSSSAASAPSFGRPPMPQQPGVPGQHFGPPAAPKFGPPPMPDAPAKQQEATSATSPSSSRINPEQIPRPVSGKGSREPIVYTTWRQWEHKPPPSSTTSFVVKDTGNCSPRYMRASLNQCPCTAEVLSISCMPFALVVQPLALPRPDEEPLRVVDFGQDGPVRCSHCKAYMNPHMRWVEGGRRFQCNFCDKLTDCPANYFAHVDGDGRRRDADERPELCRGSVEFVATKDYMVRPPMAITHVFLIDVSAYAMETGATASACAAVASILDSFQGGDTTRVGIATFGSHINFFSFKPGHPQPTMVVVPDSDEPFCPTPGTVAVSLSSFREEIRSLLENIPEMCQGVPSSENVGGAALRGAMDVLRECGGKITAFFASMPNTGALALKARTQGQGSGERDPQKMLESNDRAWLQFGQRCADLQIAIDVFLLTRNYIDIATVSEAVNVTGGTLYHYEQFTPELDQGQLENDLRWNLLRPQGMEAVMRVRCSHGISVEEYSGAIYQRTLTDVDLPSVDSDKAILVKLKHDEKLPDTRLAYFQAALLYTNTSGQRRIRVHTLAIPCTDVIGTLYRGADLDAQLVHLVRGVAQTLPGGTLANVREAATKTCVNVLHAYRKFCATSTSSGQLILPDALKLLPLYTLALLKSGALRGDMNVDGRAAWLQRLRTFGPSGLMPLVYPRLYNVAEAAQEGGDDLIPEAISLSSEKLEPKGIFLLENGMDAYMYIGKRVERGVLRDILGFEQLEEAGSGPISLPRLDTALSKTTNAVLDEIRRQRCKFMRLRIIKRNDGLETAFFNLLLEDRSVIGMSYVEFLCHIHRQIQNKLA</sequence>
<dbReference type="Pfam" id="PF04811">
    <property type="entry name" value="Sec23_trunk"/>
    <property type="match status" value="1"/>
</dbReference>
<dbReference type="SUPFAM" id="SSF81995">
    <property type="entry name" value="beta-sandwich domain of Sec23/24"/>
    <property type="match status" value="1"/>
</dbReference>
<dbReference type="Gene3D" id="1.20.120.730">
    <property type="entry name" value="Sec23/Sec24 helical domain"/>
    <property type="match status" value="1"/>
</dbReference>
<evidence type="ECO:0000256" key="3">
    <source>
        <dbReference type="ARBA" id="ARBA00022927"/>
    </source>
</evidence>
<dbReference type="Pfam" id="PF04815">
    <property type="entry name" value="Sec23_helical"/>
    <property type="match status" value="1"/>
</dbReference>
<dbReference type="SUPFAM" id="SSF82919">
    <property type="entry name" value="Zn-finger domain of Sec23/24"/>
    <property type="match status" value="1"/>
</dbReference>
<feature type="compositionally biased region" description="Polar residues" evidence="4">
    <location>
        <begin position="1"/>
        <end position="21"/>
    </location>
</feature>
<dbReference type="GO" id="GO:0008270">
    <property type="term" value="F:zinc ion binding"/>
    <property type="evidence" value="ECO:0007669"/>
    <property type="project" value="InterPro"/>
</dbReference>
<dbReference type="InterPro" id="IPR006895">
    <property type="entry name" value="Znf_Sec23_Sec24"/>
</dbReference>
<evidence type="ECO:0000259" key="5">
    <source>
        <dbReference type="Pfam" id="PF04810"/>
    </source>
</evidence>
<dbReference type="Gene3D" id="2.30.30.380">
    <property type="entry name" value="Zn-finger domain of Sec23/24"/>
    <property type="match status" value="1"/>
</dbReference>
<evidence type="ECO:0000259" key="7">
    <source>
        <dbReference type="Pfam" id="PF04815"/>
    </source>
</evidence>
<dbReference type="PANTHER" id="PTHR13803">
    <property type="entry name" value="SEC24-RELATED PROTEIN"/>
    <property type="match status" value="1"/>
</dbReference>
<dbReference type="GO" id="GO:0090110">
    <property type="term" value="P:COPII-coated vesicle cargo loading"/>
    <property type="evidence" value="ECO:0007669"/>
    <property type="project" value="TreeGrafter"/>
</dbReference>
<reference evidence="9" key="1">
    <citation type="submission" date="2014-05" db="EMBL/GenBank/DDBJ databases">
        <title>The transcriptome of the halophilic microalga Tetraselmis sp. GSL018 isolated from the Great Salt Lake, Utah.</title>
        <authorList>
            <person name="Jinkerson R.E."/>
            <person name="D'Adamo S."/>
            <person name="Posewitz M.C."/>
        </authorList>
    </citation>
    <scope>NUCLEOTIDE SEQUENCE</scope>
    <source>
        <strain evidence="9">GSL018</strain>
    </source>
</reference>
<dbReference type="EMBL" id="GBEZ01003901">
    <property type="protein sequence ID" value="JAC81269.1"/>
    <property type="molecule type" value="Transcribed_RNA"/>
</dbReference>
<protein>
    <submittedName>
        <fullName evidence="9">Protein transport protein SEC24</fullName>
    </submittedName>
</protein>